<dbReference type="Pfam" id="PF00441">
    <property type="entry name" value="Acyl-CoA_dh_1"/>
    <property type="match status" value="1"/>
</dbReference>
<dbReference type="SUPFAM" id="SSF47203">
    <property type="entry name" value="Acyl-CoA dehydrogenase C-terminal domain-like"/>
    <property type="match status" value="1"/>
</dbReference>
<name>A0A2V3DV49_9MICC</name>
<evidence type="ECO:0000313" key="11">
    <source>
        <dbReference type="EMBL" id="PXA66774.1"/>
    </source>
</evidence>
<comment type="subunit">
    <text evidence="3">Homodimer.</text>
</comment>
<organism evidence="11 12">
    <name type="scientific">Arthrobacter psychrochitiniphilus</name>
    <dbReference type="NCBI Taxonomy" id="291045"/>
    <lineage>
        <taxon>Bacteria</taxon>
        <taxon>Bacillati</taxon>
        <taxon>Actinomycetota</taxon>
        <taxon>Actinomycetes</taxon>
        <taxon>Micrococcales</taxon>
        <taxon>Micrococcaceae</taxon>
        <taxon>Arthrobacter</taxon>
    </lineage>
</organism>
<protein>
    <submittedName>
        <fullName evidence="11">Acyl-CoA dehydrogenase</fullName>
    </submittedName>
</protein>
<comment type="similarity">
    <text evidence="2 7">Belongs to the acyl-CoA dehydrogenase family.</text>
</comment>
<dbReference type="InterPro" id="IPR037069">
    <property type="entry name" value="AcylCoA_DH/ox_N_sf"/>
</dbReference>
<dbReference type="AlphaFoldDB" id="A0A2V3DV49"/>
<comment type="caution">
    <text evidence="11">The sequence shown here is derived from an EMBL/GenBank/DDBJ whole genome shotgun (WGS) entry which is preliminary data.</text>
</comment>
<evidence type="ECO:0000256" key="6">
    <source>
        <dbReference type="ARBA" id="ARBA00023002"/>
    </source>
</evidence>
<sequence>MNSTPPEGQYPEAVENLRARTRQFIRETVIPAEPRPGQALNVSVRRDLAAAARAARVFAPHVPVEFGGQGLAVEHWSPVFQEAGYSPIGPAVLNAMAPDEGNMHMLNLIGTAEQKRRFLAPLAAGDISSCFAMTEPHPGAGSDPAALATTAVRDGNGWRINGHKRFTSGATLAGFAIVMARTDADAADGAHGASTGASMFLVPMDTPGVRLGAPIHTMDTYLPGGHSHLHFEDVLVPDSGVLGEAGLGFQYAQVRLGPARLTHCMRWLGLARRAMDIMLDRANTREIFGAHLAQLGIAQDMIAQSVMDIETSDAIIAKCARLLAVDAKAGSALSSVAKMHCSEAVYRVMDRAVQLCGGDGVSDGLPLMQYLNEVRPFRIYDGSTETHKWAIARRAAAERRRAVAGGEPFQGTAVSHEGER</sequence>
<dbReference type="EMBL" id="QHLZ01000002">
    <property type="protein sequence ID" value="PXA66774.1"/>
    <property type="molecule type" value="Genomic_DNA"/>
</dbReference>
<dbReference type="InterPro" id="IPR036250">
    <property type="entry name" value="AcylCo_DH-like_C"/>
</dbReference>
<feature type="domain" description="Acyl-CoA oxidase/dehydrogenase middle" evidence="9">
    <location>
        <begin position="130"/>
        <end position="234"/>
    </location>
</feature>
<evidence type="ECO:0000256" key="1">
    <source>
        <dbReference type="ARBA" id="ARBA00001974"/>
    </source>
</evidence>
<comment type="cofactor">
    <cofactor evidence="1 7">
        <name>FAD</name>
        <dbReference type="ChEBI" id="CHEBI:57692"/>
    </cofactor>
</comment>
<dbReference type="Pfam" id="PF02770">
    <property type="entry name" value="Acyl-CoA_dh_M"/>
    <property type="match status" value="1"/>
</dbReference>
<dbReference type="Gene3D" id="1.20.140.10">
    <property type="entry name" value="Butyryl-CoA Dehydrogenase, subunit A, domain 3"/>
    <property type="match status" value="1"/>
</dbReference>
<dbReference type="InterPro" id="IPR046373">
    <property type="entry name" value="Acyl-CoA_Oxase/DH_mid-dom_sf"/>
</dbReference>
<keyword evidence="12" id="KW-1185">Reference proteome</keyword>
<evidence type="ECO:0000259" key="9">
    <source>
        <dbReference type="Pfam" id="PF02770"/>
    </source>
</evidence>
<dbReference type="GO" id="GO:0005737">
    <property type="term" value="C:cytoplasm"/>
    <property type="evidence" value="ECO:0007669"/>
    <property type="project" value="TreeGrafter"/>
</dbReference>
<evidence type="ECO:0000256" key="3">
    <source>
        <dbReference type="ARBA" id="ARBA00011738"/>
    </source>
</evidence>
<evidence type="ECO:0000256" key="2">
    <source>
        <dbReference type="ARBA" id="ARBA00009347"/>
    </source>
</evidence>
<dbReference type="GO" id="GO:0003995">
    <property type="term" value="F:acyl-CoA dehydrogenase activity"/>
    <property type="evidence" value="ECO:0007669"/>
    <property type="project" value="TreeGrafter"/>
</dbReference>
<evidence type="ECO:0000256" key="7">
    <source>
        <dbReference type="RuleBase" id="RU362125"/>
    </source>
</evidence>
<dbReference type="InterPro" id="IPR006091">
    <property type="entry name" value="Acyl-CoA_Oxase/DH_mid-dom"/>
</dbReference>
<dbReference type="FunFam" id="2.40.110.10:FF:000002">
    <property type="entry name" value="Acyl-CoA dehydrogenase fadE12"/>
    <property type="match status" value="1"/>
</dbReference>
<keyword evidence="5 7" id="KW-0274">FAD</keyword>
<dbReference type="InterPro" id="IPR009075">
    <property type="entry name" value="AcylCo_DH/oxidase_C"/>
</dbReference>
<evidence type="ECO:0000313" key="12">
    <source>
        <dbReference type="Proteomes" id="UP000246303"/>
    </source>
</evidence>
<proteinExistence type="inferred from homology"/>
<evidence type="ECO:0000256" key="5">
    <source>
        <dbReference type="ARBA" id="ARBA00022827"/>
    </source>
</evidence>
<dbReference type="Gene3D" id="2.40.110.10">
    <property type="entry name" value="Butyryl-CoA Dehydrogenase, subunit A, domain 2"/>
    <property type="match status" value="1"/>
</dbReference>
<accession>A0A2V3DV49</accession>
<dbReference type="SUPFAM" id="SSF56645">
    <property type="entry name" value="Acyl-CoA dehydrogenase NM domain-like"/>
    <property type="match status" value="1"/>
</dbReference>
<dbReference type="PANTHER" id="PTHR48083:SF13">
    <property type="entry name" value="ACYL-COA DEHYDROGENASE FAMILY MEMBER 11"/>
    <property type="match status" value="1"/>
</dbReference>
<dbReference type="PANTHER" id="PTHR48083">
    <property type="entry name" value="MEDIUM-CHAIN SPECIFIC ACYL-COA DEHYDROGENASE, MITOCHONDRIAL-RELATED"/>
    <property type="match status" value="1"/>
</dbReference>
<evidence type="ECO:0000259" key="10">
    <source>
        <dbReference type="Pfam" id="PF02771"/>
    </source>
</evidence>
<dbReference type="GO" id="GO:0033539">
    <property type="term" value="P:fatty acid beta-oxidation using acyl-CoA dehydrogenase"/>
    <property type="evidence" value="ECO:0007669"/>
    <property type="project" value="TreeGrafter"/>
</dbReference>
<dbReference type="OrthoDB" id="2769798at2"/>
<gene>
    <name evidence="11" type="ORF">CVS29_04170</name>
</gene>
<feature type="domain" description="Acyl-CoA dehydrogenase/oxidase C-terminal" evidence="8">
    <location>
        <begin position="248"/>
        <end position="395"/>
    </location>
</feature>
<dbReference type="RefSeq" id="WP_110105089.1">
    <property type="nucleotide sequence ID" value="NZ_JACBZZ010000001.1"/>
</dbReference>
<dbReference type="GO" id="GO:0050660">
    <property type="term" value="F:flavin adenine dinucleotide binding"/>
    <property type="evidence" value="ECO:0007669"/>
    <property type="project" value="InterPro"/>
</dbReference>
<evidence type="ECO:0000256" key="4">
    <source>
        <dbReference type="ARBA" id="ARBA00022630"/>
    </source>
</evidence>
<dbReference type="Pfam" id="PF02771">
    <property type="entry name" value="Acyl-CoA_dh_N"/>
    <property type="match status" value="1"/>
</dbReference>
<dbReference type="Gene3D" id="1.10.540.10">
    <property type="entry name" value="Acyl-CoA dehydrogenase/oxidase, N-terminal domain"/>
    <property type="match status" value="1"/>
</dbReference>
<dbReference type="InterPro" id="IPR009100">
    <property type="entry name" value="AcylCoA_DH/oxidase_NM_dom_sf"/>
</dbReference>
<keyword evidence="4 7" id="KW-0285">Flavoprotein</keyword>
<evidence type="ECO:0000259" key="8">
    <source>
        <dbReference type="Pfam" id="PF00441"/>
    </source>
</evidence>
<dbReference type="InterPro" id="IPR013786">
    <property type="entry name" value="AcylCoA_DH/ox_N"/>
</dbReference>
<reference evidence="11 12" key="1">
    <citation type="submission" date="2018-05" db="EMBL/GenBank/DDBJ databases">
        <title>Genetic diversity of glacier-inhabiting Cryobacterium bacteria in China and description of Cryobacterium mengkeensis sp. nov. and Arthrobacter glacialis sp. nov.</title>
        <authorList>
            <person name="Liu Q."/>
            <person name="Xin Y.-H."/>
        </authorList>
    </citation>
    <scope>NUCLEOTIDE SEQUENCE [LARGE SCALE GENOMIC DNA]</scope>
    <source>
        <strain evidence="11 12">GP3</strain>
    </source>
</reference>
<dbReference type="InterPro" id="IPR050741">
    <property type="entry name" value="Acyl-CoA_dehydrogenase"/>
</dbReference>
<dbReference type="Proteomes" id="UP000246303">
    <property type="component" value="Unassembled WGS sequence"/>
</dbReference>
<feature type="domain" description="Acyl-CoA dehydrogenase/oxidase N-terminal" evidence="10">
    <location>
        <begin position="13"/>
        <end position="126"/>
    </location>
</feature>
<keyword evidence="6 7" id="KW-0560">Oxidoreductase</keyword>